<keyword evidence="2" id="KW-1185">Reference proteome</keyword>
<evidence type="ECO:0000313" key="2">
    <source>
        <dbReference type="Proteomes" id="UP000245207"/>
    </source>
</evidence>
<dbReference type="OrthoDB" id="1913905at2759"/>
<protein>
    <submittedName>
        <fullName evidence="1">Uncharacterized protein</fullName>
    </submittedName>
</protein>
<dbReference type="AlphaFoldDB" id="A0A2U1QI29"/>
<accession>A0A2U1QI29</accession>
<reference evidence="1 2" key="1">
    <citation type="journal article" date="2018" name="Mol. Plant">
        <title>The genome of Artemisia annua provides insight into the evolution of Asteraceae family and artemisinin biosynthesis.</title>
        <authorList>
            <person name="Shen Q."/>
            <person name="Zhang L."/>
            <person name="Liao Z."/>
            <person name="Wang S."/>
            <person name="Yan T."/>
            <person name="Shi P."/>
            <person name="Liu M."/>
            <person name="Fu X."/>
            <person name="Pan Q."/>
            <person name="Wang Y."/>
            <person name="Lv Z."/>
            <person name="Lu X."/>
            <person name="Zhang F."/>
            <person name="Jiang W."/>
            <person name="Ma Y."/>
            <person name="Chen M."/>
            <person name="Hao X."/>
            <person name="Li L."/>
            <person name="Tang Y."/>
            <person name="Lv G."/>
            <person name="Zhou Y."/>
            <person name="Sun X."/>
            <person name="Brodelius P.E."/>
            <person name="Rose J.K.C."/>
            <person name="Tang K."/>
        </authorList>
    </citation>
    <scope>NUCLEOTIDE SEQUENCE [LARGE SCALE GENOMIC DNA]</scope>
    <source>
        <strain evidence="2">cv. Huhao1</strain>
        <tissue evidence="1">Leaf</tissue>
    </source>
</reference>
<name>A0A2U1QI29_ARTAN</name>
<dbReference type="STRING" id="35608.A0A2U1QI29"/>
<dbReference type="PANTHER" id="PTHR34198">
    <property type="entry name" value="OS01G0175100 PROTEIN"/>
    <property type="match status" value="1"/>
</dbReference>
<proteinExistence type="predicted"/>
<dbReference type="EMBL" id="PKPP01000110">
    <property type="protein sequence ID" value="PWA97654.1"/>
    <property type="molecule type" value="Genomic_DNA"/>
</dbReference>
<evidence type="ECO:0000313" key="1">
    <source>
        <dbReference type="EMBL" id="PWA97654.1"/>
    </source>
</evidence>
<organism evidence="1 2">
    <name type="scientific">Artemisia annua</name>
    <name type="common">Sweet wormwood</name>
    <dbReference type="NCBI Taxonomy" id="35608"/>
    <lineage>
        <taxon>Eukaryota</taxon>
        <taxon>Viridiplantae</taxon>
        <taxon>Streptophyta</taxon>
        <taxon>Embryophyta</taxon>
        <taxon>Tracheophyta</taxon>
        <taxon>Spermatophyta</taxon>
        <taxon>Magnoliopsida</taxon>
        <taxon>eudicotyledons</taxon>
        <taxon>Gunneridae</taxon>
        <taxon>Pentapetalae</taxon>
        <taxon>asterids</taxon>
        <taxon>campanulids</taxon>
        <taxon>Asterales</taxon>
        <taxon>Asteraceae</taxon>
        <taxon>Asteroideae</taxon>
        <taxon>Anthemideae</taxon>
        <taxon>Artemisiinae</taxon>
        <taxon>Artemisia</taxon>
    </lineage>
</organism>
<dbReference type="PANTHER" id="PTHR34198:SF1">
    <property type="entry name" value="OS01G0104300 PROTEIN"/>
    <property type="match status" value="1"/>
</dbReference>
<gene>
    <name evidence="1" type="ORF">CTI12_AA016130</name>
</gene>
<dbReference type="Proteomes" id="UP000245207">
    <property type="component" value="Unassembled WGS sequence"/>
</dbReference>
<comment type="caution">
    <text evidence="1">The sequence shown here is derived from an EMBL/GenBank/DDBJ whole genome shotgun (WGS) entry which is preliminary data.</text>
</comment>
<sequence length="102" mass="11340">MATSFTPITIICSALSNQQEKVTSTSGYCWIPRFCWSCKTDRLIMKTSDIGKGGTCFAPGGFTEEKAKQLRIKTVEMANFHDIMYHSAIASRLASDIYGRCD</sequence>